<dbReference type="AlphaFoldDB" id="A0A0G9MP12"/>
<keyword evidence="1" id="KW-1133">Transmembrane helix</keyword>
<gene>
    <name evidence="2" type="ORF">AAW00_13520</name>
</gene>
<evidence type="ECO:0000313" key="3">
    <source>
        <dbReference type="Proteomes" id="UP000053464"/>
    </source>
</evidence>
<keyword evidence="3" id="KW-1185">Reference proteome</keyword>
<dbReference type="Proteomes" id="UP000053464">
    <property type="component" value="Unassembled WGS sequence"/>
</dbReference>
<comment type="caution">
    <text evidence="2">The sequence shown here is derived from an EMBL/GenBank/DDBJ whole genome shotgun (WGS) entry which is preliminary data.</text>
</comment>
<dbReference type="EMBL" id="LBHB01000004">
    <property type="protein sequence ID" value="KLE32445.1"/>
    <property type="molecule type" value="Genomic_DNA"/>
</dbReference>
<feature type="transmembrane region" description="Helical" evidence="1">
    <location>
        <begin position="12"/>
        <end position="35"/>
    </location>
</feature>
<feature type="transmembrane region" description="Helical" evidence="1">
    <location>
        <begin position="83"/>
        <end position="106"/>
    </location>
</feature>
<name>A0A0G9MP12_9SPHN</name>
<evidence type="ECO:0000313" key="2">
    <source>
        <dbReference type="EMBL" id="KLE32445.1"/>
    </source>
</evidence>
<proteinExistence type="predicted"/>
<sequence length="259" mass="27691">MKTGGISRVVGGGLALAFTCALLLGVVYLAAALLAGSWAGEAATEVAPGIPDWAEGFTTASPAGDSDMRDDRMLAAQERMAAIAVWMFVIGVITSVITAVGTFFLIQQIRITRQALEHAETANTLALDGQKRQLRAYVSAKILVEDGRHKIRFINSGATPALEFSAWVTSHIYARGGSEPIDFDEDGYILPLAPNDVCDVVMNYSDTGNRALQDSGTETIIAIDAGYEDIFHEVHKFVAVFEGYSDGEFVLESGSSSFT</sequence>
<keyword evidence="1" id="KW-0472">Membrane</keyword>
<evidence type="ECO:0000256" key="1">
    <source>
        <dbReference type="SAM" id="Phobius"/>
    </source>
</evidence>
<accession>A0A0G9MP12</accession>
<protein>
    <submittedName>
        <fullName evidence="2">Uncharacterized protein</fullName>
    </submittedName>
</protein>
<reference evidence="2 3" key="1">
    <citation type="submission" date="2015-04" db="EMBL/GenBank/DDBJ databases">
        <title>The draft genome sequence of Erythrobacter luteus KA37.</title>
        <authorList>
            <person name="Zhuang L."/>
            <person name="Liu Y."/>
            <person name="Shao Z."/>
        </authorList>
    </citation>
    <scope>NUCLEOTIDE SEQUENCE [LARGE SCALE GENOMIC DNA]</scope>
    <source>
        <strain evidence="2 3">KA37</strain>
    </source>
</reference>
<keyword evidence="1" id="KW-0812">Transmembrane</keyword>
<organism evidence="2 3">
    <name type="scientific">Aurantiacibacter luteus</name>
    <dbReference type="NCBI Taxonomy" id="1581420"/>
    <lineage>
        <taxon>Bacteria</taxon>
        <taxon>Pseudomonadati</taxon>
        <taxon>Pseudomonadota</taxon>
        <taxon>Alphaproteobacteria</taxon>
        <taxon>Sphingomonadales</taxon>
        <taxon>Erythrobacteraceae</taxon>
        <taxon>Aurantiacibacter</taxon>
    </lineage>
</organism>